<dbReference type="EMBL" id="MUXN01000002">
    <property type="protein sequence ID" value="OOC08113.1"/>
    <property type="molecule type" value="Genomic_DNA"/>
</dbReference>
<evidence type="ECO:0000256" key="1">
    <source>
        <dbReference type="ARBA" id="ARBA00022598"/>
    </source>
</evidence>
<reference evidence="4 6" key="1">
    <citation type="submission" date="2012-10" db="EMBL/GenBank/DDBJ databases">
        <title>Genome assembly of Amycolatopsis azurea DSM 43854.</title>
        <authorList>
            <person name="Khatri I."/>
            <person name="Kaur I."/>
            <person name="Subramanian S."/>
            <person name="Mayilraj S."/>
        </authorList>
    </citation>
    <scope>NUCLEOTIDE SEQUENCE [LARGE SCALE GENOMIC DNA]</scope>
    <source>
        <strain evidence="4 6">DSM 43854</strain>
    </source>
</reference>
<evidence type="ECO:0000313" key="6">
    <source>
        <dbReference type="Proteomes" id="UP000014137"/>
    </source>
</evidence>
<dbReference type="RefSeq" id="WP_005151686.1">
    <property type="nucleotide sequence ID" value="NZ_ANMG01000005.1"/>
</dbReference>
<dbReference type="Pfam" id="PF13193">
    <property type="entry name" value="AMP-binding_C"/>
    <property type="match status" value="1"/>
</dbReference>
<dbReference type="Gene3D" id="3.30.300.30">
    <property type="match status" value="1"/>
</dbReference>
<sequence length="542" mass="57680">MWDKLVRIDPLRARRYRDAGLWGPDRVDETVLAPSFSRGGELALVSGERTLTHGELRLAVNACAKRLKDNEIRRGDLVIVQLPNDIELVVLTLALSKIGAAPVLTPTALREYELDHVARITRPVAMAVPARHARYDHFALARRIRDGNSSLRTLFVSDVDSPDAVDLTELCGLPGSPGELVDGELATLDDPALCLLSNGTTGPPKVIPRLQEAYGYQLRTTPGLAGVGPGSVYLAVMPATHGFVLGCPGVLGTLGAGGTVVLGPSAEPEAAFALIEQHLVTHCTLVPALAERWADAAEDTGFDLTSLEVIQVGGARPRPGQVERIPAVLGCVVQQCYGMSEGLLNYTPTDADGDVAFHTQGMPASPADEIRVLDDSGRPVPPGGTGQLLTRGPYTVGGYYGDPDATAGAFTEDGFYRTGDLVSLHPSGSLVVEGRSRDVVNRGGEKIPAAELELLAAEHPGIAAAAVVAAPHPRFGEIVCLYVVPQGDWVPELPAVRRFLQERGLARFKLPERMEVLDEFPYLGIGKVDKTALRADLAARPS</sequence>
<dbReference type="GO" id="GO:0031956">
    <property type="term" value="F:medium-chain fatty acid-CoA ligase activity"/>
    <property type="evidence" value="ECO:0007669"/>
    <property type="project" value="TreeGrafter"/>
</dbReference>
<dbReference type="InterPro" id="IPR025110">
    <property type="entry name" value="AMP-bd_C"/>
</dbReference>
<dbReference type="AlphaFoldDB" id="M2QBA1"/>
<proteinExistence type="predicted"/>
<dbReference type="Gene3D" id="3.40.50.12780">
    <property type="entry name" value="N-terminal domain of ligase-like"/>
    <property type="match status" value="1"/>
</dbReference>
<evidence type="ECO:0000313" key="5">
    <source>
        <dbReference type="EMBL" id="OOC08113.1"/>
    </source>
</evidence>
<dbReference type="SUPFAM" id="SSF56801">
    <property type="entry name" value="Acetyl-CoA synthetase-like"/>
    <property type="match status" value="1"/>
</dbReference>
<dbReference type="PANTHER" id="PTHR43201:SF32">
    <property type="entry name" value="2-SUCCINYLBENZOATE--COA LIGASE, CHLOROPLASTIC_PEROXISOMAL"/>
    <property type="match status" value="1"/>
</dbReference>
<evidence type="ECO:0000313" key="4">
    <source>
        <dbReference type="EMBL" id="EMD29320.1"/>
    </source>
</evidence>
<dbReference type="InterPro" id="IPR000873">
    <property type="entry name" value="AMP-dep_synth/lig_dom"/>
</dbReference>
<gene>
    <name evidence="5" type="ORF">B0293_04365</name>
    <name evidence="4" type="ORF">C791_5062</name>
</gene>
<dbReference type="EMBL" id="ANMG01000005">
    <property type="protein sequence ID" value="EMD29320.1"/>
    <property type="molecule type" value="Genomic_DNA"/>
</dbReference>
<name>M2QBA1_9PSEU</name>
<dbReference type="PANTHER" id="PTHR43201">
    <property type="entry name" value="ACYL-COA SYNTHETASE"/>
    <property type="match status" value="1"/>
</dbReference>
<dbReference type="GO" id="GO:0006631">
    <property type="term" value="P:fatty acid metabolic process"/>
    <property type="evidence" value="ECO:0007669"/>
    <property type="project" value="TreeGrafter"/>
</dbReference>
<dbReference type="OrthoDB" id="9803968at2"/>
<dbReference type="Proteomes" id="UP000188551">
    <property type="component" value="Unassembled WGS sequence"/>
</dbReference>
<dbReference type="Proteomes" id="UP000014137">
    <property type="component" value="Unassembled WGS sequence"/>
</dbReference>
<keyword evidence="7" id="KW-1185">Reference proteome</keyword>
<dbReference type="PATRIC" id="fig|1238180.3.peg.1047"/>
<feature type="domain" description="AMP-binding enzyme C-terminal" evidence="3">
    <location>
        <begin position="451"/>
        <end position="527"/>
    </location>
</feature>
<accession>M2QBA1</accession>
<evidence type="ECO:0000259" key="2">
    <source>
        <dbReference type="Pfam" id="PF00501"/>
    </source>
</evidence>
<evidence type="ECO:0000259" key="3">
    <source>
        <dbReference type="Pfam" id="PF13193"/>
    </source>
</evidence>
<dbReference type="InterPro" id="IPR042099">
    <property type="entry name" value="ANL_N_sf"/>
</dbReference>
<dbReference type="Pfam" id="PF00501">
    <property type="entry name" value="AMP-binding"/>
    <property type="match status" value="1"/>
</dbReference>
<protein>
    <submittedName>
        <fullName evidence="5">2,3-dihydroxybenzoate-AMP ligase</fullName>
    </submittedName>
    <submittedName>
        <fullName evidence="4">Long-chain-fatty-acid--CoA ligase</fullName>
    </submittedName>
</protein>
<dbReference type="InterPro" id="IPR045851">
    <property type="entry name" value="AMP-bd_C_sf"/>
</dbReference>
<dbReference type="FunFam" id="2.30.38.10:FF:000003">
    <property type="entry name" value="Vibriobactin-specific 2,3-dihydroxybenzoate-AMP ligase"/>
    <property type="match status" value="1"/>
</dbReference>
<organism evidence="4 6">
    <name type="scientific">Amycolatopsis azurea DSM 43854</name>
    <dbReference type="NCBI Taxonomy" id="1238180"/>
    <lineage>
        <taxon>Bacteria</taxon>
        <taxon>Bacillati</taxon>
        <taxon>Actinomycetota</taxon>
        <taxon>Actinomycetes</taxon>
        <taxon>Pseudonocardiales</taxon>
        <taxon>Pseudonocardiaceae</taxon>
        <taxon>Amycolatopsis</taxon>
    </lineage>
</organism>
<reference evidence="5 7" key="2">
    <citation type="submission" date="2017-02" db="EMBL/GenBank/DDBJ databases">
        <title>Amycolatopsis azurea DSM 43854 draft genome.</title>
        <authorList>
            <person name="Mayilraj S."/>
        </authorList>
    </citation>
    <scope>NUCLEOTIDE SEQUENCE [LARGE SCALE GENOMIC DNA]</scope>
    <source>
        <strain evidence="5 7">DSM 43854</strain>
    </source>
</reference>
<comment type="caution">
    <text evidence="4">The sequence shown here is derived from an EMBL/GenBank/DDBJ whole genome shotgun (WGS) entry which is preliminary data.</text>
</comment>
<feature type="domain" description="AMP-dependent synthetase/ligase" evidence="2">
    <location>
        <begin position="40"/>
        <end position="400"/>
    </location>
</feature>
<keyword evidence="1 4" id="KW-0436">Ligase</keyword>
<evidence type="ECO:0000313" key="7">
    <source>
        <dbReference type="Proteomes" id="UP000188551"/>
    </source>
</evidence>